<dbReference type="EMBL" id="BNJJ01000017">
    <property type="protein sequence ID" value="GHO87458.1"/>
    <property type="molecule type" value="Genomic_DNA"/>
</dbReference>
<gene>
    <name evidence="3" type="ORF">KSZ_54640</name>
</gene>
<protein>
    <recommendedName>
        <fullName evidence="5">Ig-like domain-containing protein</fullName>
    </recommendedName>
</protein>
<feature type="transmembrane region" description="Helical" evidence="2">
    <location>
        <begin position="51"/>
        <end position="71"/>
    </location>
</feature>
<evidence type="ECO:0000256" key="2">
    <source>
        <dbReference type="SAM" id="Phobius"/>
    </source>
</evidence>
<keyword evidence="2" id="KW-1133">Transmembrane helix</keyword>
<keyword evidence="2" id="KW-0812">Transmembrane</keyword>
<comment type="caution">
    <text evidence="3">The sequence shown here is derived from an EMBL/GenBank/DDBJ whole genome shotgun (WGS) entry which is preliminary data.</text>
</comment>
<name>A0ABQ3VPE3_9CHLR</name>
<sequence>MQAALLLFRELYSSAQRQCYTSDATNNGNTILASLPDSAKGKEMEIQSFRAPVYPVLTMFILVLVVLALAACGSNSDQGSASTTTHPAQSTPSPASQAVATSTPGATQGYCGSISRMLLGAKASPGQGDPQQVANCFWSAYQQCRPASFTYATGSVDTILTRTFQTQKSASGCLVQDKLQMRVLPRPPRTTAVYTCASVKMQASTLQFLNCQKDGTITLSLNKQ</sequence>
<keyword evidence="2" id="KW-0472">Membrane</keyword>
<proteinExistence type="predicted"/>
<evidence type="ECO:0000313" key="4">
    <source>
        <dbReference type="Proteomes" id="UP000635565"/>
    </source>
</evidence>
<organism evidence="3 4">
    <name type="scientific">Dictyobacter formicarum</name>
    <dbReference type="NCBI Taxonomy" id="2778368"/>
    <lineage>
        <taxon>Bacteria</taxon>
        <taxon>Bacillati</taxon>
        <taxon>Chloroflexota</taxon>
        <taxon>Ktedonobacteria</taxon>
        <taxon>Ktedonobacterales</taxon>
        <taxon>Dictyobacteraceae</taxon>
        <taxon>Dictyobacter</taxon>
    </lineage>
</organism>
<evidence type="ECO:0000313" key="3">
    <source>
        <dbReference type="EMBL" id="GHO87458.1"/>
    </source>
</evidence>
<evidence type="ECO:0008006" key="5">
    <source>
        <dbReference type="Google" id="ProtNLM"/>
    </source>
</evidence>
<accession>A0ABQ3VPE3</accession>
<dbReference type="Proteomes" id="UP000635565">
    <property type="component" value="Unassembled WGS sequence"/>
</dbReference>
<evidence type="ECO:0000256" key="1">
    <source>
        <dbReference type="SAM" id="MobiDB-lite"/>
    </source>
</evidence>
<dbReference type="RefSeq" id="WP_201365021.1">
    <property type="nucleotide sequence ID" value="NZ_BNJJ01000017.1"/>
</dbReference>
<reference evidence="3 4" key="1">
    <citation type="journal article" date="2021" name="Int. J. Syst. Evol. Microbiol.">
        <title>Reticulibacter mediterranei gen. nov., sp. nov., within the new family Reticulibacteraceae fam. nov., and Ktedonospora formicarum gen. nov., sp. nov., Ktedonobacter robiniae sp. nov., Dictyobacter formicarum sp. nov. and Dictyobacter arantiisoli sp. nov., belonging to the class Ktedonobacteria.</title>
        <authorList>
            <person name="Yabe S."/>
            <person name="Zheng Y."/>
            <person name="Wang C.M."/>
            <person name="Sakai Y."/>
            <person name="Abe K."/>
            <person name="Yokota A."/>
            <person name="Donadio S."/>
            <person name="Cavaletti L."/>
            <person name="Monciardini P."/>
        </authorList>
    </citation>
    <scope>NUCLEOTIDE SEQUENCE [LARGE SCALE GENOMIC DNA]</scope>
    <source>
        <strain evidence="3 4">SOSP1-9</strain>
    </source>
</reference>
<feature type="region of interest" description="Disordered" evidence="1">
    <location>
        <begin position="78"/>
        <end position="104"/>
    </location>
</feature>
<keyword evidence="4" id="KW-1185">Reference proteome</keyword>